<keyword evidence="3" id="KW-1185">Reference proteome</keyword>
<proteinExistence type="predicted"/>
<feature type="region of interest" description="Disordered" evidence="1">
    <location>
        <begin position="109"/>
        <end position="138"/>
    </location>
</feature>
<sequence>MKTETTVSTIKLMNQDLVRLNRFDDLDLQPLSEPTDKDSDKVKVARKKREKDELIYRGHILNPLFDKIYDLYTNTKSAKELWNALHYKYKAEEKAVVIAVATAPEVQVDSDGSHSDVISSLPTSLCSGDDTNCNEGEQ</sequence>
<evidence type="ECO:0000256" key="1">
    <source>
        <dbReference type="SAM" id="MobiDB-lite"/>
    </source>
</evidence>
<reference evidence="2" key="1">
    <citation type="journal article" date="2022" name="Plant J.">
        <title>Strategies of tolerance reflected in two North American maple genomes.</title>
        <authorList>
            <person name="McEvoy S.L."/>
            <person name="Sezen U.U."/>
            <person name="Trouern-Trend A."/>
            <person name="McMahon S.M."/>
            <person name="Schaberg P.G."/>
            <person name="Yang J."/>
            <person name="Wegrzyn J.L."/>
            <person name="Swenson N.G."/>
        </authorList>
    </citation>
    <scope>NUCLEOTIDE SEQUENCE</scope>
    <source>
        <strain evidence="2">91603</strain>
    </source>
</reference>
<dbReference type="EMBL" id="JAJSOW010000108">
    <property type="protein sequence ID" value="KAI9154243.1"/>
    <property type="molecule type" value="Genomic_DNA"/>
</dbReference>
<accession>A0AAD5I7V9</accession>
<name>A0AAD5I7V9_ACENE</name>
<feature type="compositionally biased region" description="Polar residues" evidence="1">
    <location>
        <begin position="116"/>
        <end position="138"/>
    </location>
</feature>
<evidence type="ECO:0000313" key="2">
    <source>
        <dbReference type="EMBL" id="KAI9154243.1"/>
    </source>
</evidence>
<comment type="caution">
    <text evidence="2">The sequence shown here is derived from an EMBL/GenBank/DDBJ whole genome shotgun (WGS) entry which is preliminary data.</text>
</comment>
<reference evidence="2" key="2">
    <citation type="submission" date="2023-02" db="EMBL/GenBank/DDBJ databases">
        <authorList>
            <person name="Swenson N.G."/>
            <person name="Wegrzyn J.L."/>
            <person name="Mcevoy S.L."/>
        </authorList>
    </citation>
    <scope>NUCLEOTIDE SEQUENCE</scope>
    <source>
        <strain evidence="2">91603</strain>
        <tissue evidence="2">Leaf</tissue>
    </source>
</reference>
<dbReference type="AlphaFoldDB" id="A0AAD5I7V9"/>
<gene>
    <name evidence="2" type="ORF">LWI28_023255</name>
</gene>
<protein>
    <submittedName>
        <fullName evidence="2">Uncharacterized protein</fullName>
    </submittedName>
</protein>
<evidence type="ECO:0000313" key="3">
    <source>
        <dbReference type="Proteomes" id="UP001064489"/>
    </source>
</evidence>
<dbReference type="Pfam" id="PF14223">
    <property type="entry name" value="Retrotran_gag_2"/>
    <property type="match status" value="1"/>
</dbReference>
<organism evidence="2 3">
    <name type="scientific">Acer negundo</name>
    <name type="common">Box elder</name>
    <dbReference type="NCBI Taxonomy" id="4023"/>
    <lineage>
        <taxon>Eukaryota</taxon>
        <taxon>Viridiplantae</taxon>
        <taxon>Streptophyta</taxon>
        <taxon>Embryophyta</taxon>
        <taxon>Tracheophyta</taxon>
        <taxon>Spermatophyta</taxon>
        <taxon>Magnoliopsida</taxon>
        <taxon>eudicotyledons</taxon>
        <taxon>Gunneridae</taxon>
        <taxon>Pentapetalae</taxon>
        <taxon>rosids</taxon>
        <taxon>malvids</taxon>
        <taxon>Sapindales</taxon>
        <taxon>Sapindaceae</taxon>
        <taxon>Hippocastanoideae</taxon>
        <taxon>Acereae</taxon>
        <taxon>Acer</taxon>
    </lineage>
</organism>
<dbReference type="Proteomes" id="UP001064489">
    <property type="component" value="Chromosome 11"/>
</dbReference>